<keyword evidence="1" id="KW-1133">Transmembrane helix</keyword>
<reference evidence="2 3" key="1">
    <citation type="submission" date="2020-11" db="EMBL/GenBank/DDBJ databases">
        <title>Arthrobacter antarcticus sp. nov., isolated from Antarctic Soil.</title>
        <authorList>
            <person name="Li J."/>
        </authorList>
    </citation>
    <scope>NUCLEOTIDE SEQUENCE [LARGE SCALE GENOMIC DNA]</scope>
    <source>
        <strain evidence="2 3">Z1-20</strain>
    </source>
</reference>
<dbReference type="InterPro" id="IPR021354">
    <property type="entry name" value="DUF2975"/>
</dbReference>
<keyword evidence="3" id="KW-1185">Reference proteome</keyword>
<keyword evidence="1" id="KW-0472">Membrane</keyword>
<organism evidence="2 3">
    <name type="scientific">Arthrobacter terrae</name>
    <dbReference type="NCBI Taxonomy" id="2935737"/>
    <lineage>
        <taxon>Bacteria</taxon>
        <taxon>Bacillati</taxon>
        <taxon>Actinomycetota</taxon>
        <taxon>Actinomycetes</taxon>
        <taxon>Micrococcales</taxon>
        <taxon>Micrococcaceae</taxon>
        <taxon>Arthrobacter</taxon>
    </lineage>
</organism>
<dbReference type="AlphaFoldDB" id="A0A931G8X7"/>
<proteinExistence type="predicted"/>
<protein>
    <submittedName>
        <fullName evidence="2">DUF2975 domain-containing protein</fullName>
    </submittedName>
</protein>
<feature type="transmembrane region" description="Helical" evidence="1">
    <location>
        <begin position="86"/>
        <end position="111"/>
    </location>
</feature>
<accession>A0A931G8X7</accession>
<keyword evidence="1" id="KW-0812">Transmembrane</keyword>
<feature type="transmembrane region" description="Helical" evidence="1">
    <location>
        <begin position="117"/>
        <end position="140"/>
    </location>
</feature>
<sequence>MRRGTSFALLTGLLVLLLFSVFVQVRALPAEVQRVTAVFPEVIPIEVPSVVWGVIAIACWQAVALIGLRIVVLARDHKFDPSAYGWLRAIVGCLLLFIVLVVSAFIALNVMGYGTPGVLLGLIGGGLMALIGASSLALFLGTRPFRGNYSHA</sequence>
<gene>
    <name evidence="2" type="ORF">IV500_14760</name>
</gene>
<evidence type="ECO:0000256" key="1">
    <source>
        <dbReference type="SAM" id="Phobius"/>
    </source>
</evidence>
<name>A0A931G8X7_9MICC</name>
<evidence type="ECO:0000313" key="3">
    <source>
        <dbReference type="Proteomes" id="UP000655366"/>
    </source>
</evidence>
<feature type="transmembrane region" description="Helical" evidence="1">
    <location>
        <begin position="51"/>
        <end position="74"/>
    </location>
</feature>
<dbReference type="Pfam" id="PF11188">
    <property type="entry name" value="DUF2975"/>
    <property type="match status" value="1"/>
</dbReference>
<dbReference type="EMBL" id="JADNYM010000019">
    <property type="protein sequence ID" value="MBG0740639.1"/>
    <property type="molecule type" value="Genomic_DNA"/>
</dbReference>
<dbReference type="Proteomes" id="UP000655366">
    <property type="component" value="Unassembled WGS sequence"/>
</dbReference>
<comment type="caution">
    <text evidence="2">The sequence shown here is derived from an EMBL/GenBank/DDBJ whole genome shotgun (WGS) entry which is preliminary data.</text>
</comment>
<dbReference type="RefSeq" id="WP_196397574.1">
    <property type="nucleotide sequence ID" value="NZ_JADNYM010000019.1"/>
</dbReference>
<evidence type="ECO:0000313" key="2">
    <source>
        <dbReference type="EMBL" id="MBG0740639.1"/>
    </source>
</evidence>